<reference evidence="4 5" key="1">
    <citation type="submission" date="2017-07" db="EMBL/GenBank/DDBJ databases">
        <title>Phylogenetic study on the rhizospheric bacterium Ochrobactrum sp. A44.</title>
        <authorList>
            <person name="Krzyzanowska D.M."/>
            <person name="Ossowicki A."/>
            <person name="Rajewska M."/>
            <person name="Maciag T."/>
            <person name="Kaczynski Z."/>
            <person name="Czerwicka M."/>
            <person name="Jafra S."/>
        </authorList>
    </citation>
    <scope>NUCLEOTIDE SEQUENCE [LARGE SCALE GENOMIC DNA]</scope>
    <source>
        <strain evidence="4 5">CCUG 30717</strain>
    </source>
</reference>
<comment type="caution">
    <text evidence="4">The sequence shown here is derived from an EMBL/GenBank/DDBJ whole genome shotgun (WGS) entry which is preliminary data.</text>
</comment>
<dbReference type="Gene3D" id="2.60.120.10">
    <property type="entry name" value="Jelly Rolls"/>
    <property type="match status" value="1"/>
</dbReference>
<evidence type="ECO:0000313" key="6">
    <source>
        <dbReference type="Proteomes" id="UP000526233"/>
    </source>
</evidence>
<dbReference type="GO" id="GO:0005829">
    <property type="term" value="C:cytosol"/>
    <property type="evidence" value="ECO:0007669"/>
    <property type="project" value="TreeGrafter"/>
</dbReference>
<keyword evidence="1" id="KW-0238">DNA-binding</keyword>
<dbReference type="STRING" id="419475.A8A54_12970"/>
<dbReference type="SUPFAM" id="SSF51182">
    <property type="entry name" value="RmlC-like cupins"/>
    <property type="match status" value="1"/>
</dbReference>
<evidence type="ECO:0000313" key="5">
    <source>
        <dbReference type="Proteomes" id="UP000216188"/>
    </source>
</evidence>
<dbReference type="InterPro" id="IPR014710">
    <property type="entry name" value="RmlC-like_jellyroll"/>
</dbReference>
<dbReference type="AlphaFoldDB" id="A0A1A9FQD2"/>
<proteinExistence type="predicted"/>
<gene>
    <name evidence="4" type="ORF">CEV34_5558</name>
    <name evidence="3" type="ORF">EHE22_02835</name>
</gene>
<dbReference type="RefSeq" id="WP_064321585.1">
    <property type="nucleotide sequence ID" value="NZ_CAXURC020000002.1"/>
</dbReference>
<dbReference type="CDD" id="cd02209">
    <property type="entry name" value="cupin_XRE_C"/>
    <property type="match status" value="1"/>
</dbReference>
<dbReference type="InterPro" id="IPR011051">
    <property type="entry name" value="RmlC_Cupin_sf"/>
</dbReference>
<dbReference type="InterPro" id="IPR010982">
    <property type="entry name" value="Lambda_DNA-bd_dom_sf"/>
</dbReference>
<sequence>MNDAKSSLGDILRDIRNRNQWTLAEVSAMTGLAVSTLSKVENNQMQLTYDRLIELAQGMNIDIAELFGTVASPDATSNVMGRRTYTKSGEGKSIITQNYDYLYLCTEIYKKAMVPILAVAHARTLEEFGPLIHHKGEEFFYVVEGELELHSEIYAPLRLKKGDSAYFDAMTGHAYLSVSEEPAQILCVCSTPETELVSTLVNQQTIKFKAN</sequence>
<keyword evidence="5" id="KW-1185">Reference proteome</keyword>
<evidence type="ECO:0000313" key="4">
    <source>
        <dbReference type="EMBL" id="OYR20479.1"/>
    </source>
</evidence>
<dbReference type="PANTHER" id="PTHR46797">
    <property type="entry name" value="HTH-TYPE TRANSCRIPTIONAL REGULATOR"/>
    <property type="match status" value="1"/>
</dbReference>
<organism evidence="4 5">
    <name type="scientific">Brucella pseudogrignonensis</name>
    <dbReference type="NCBI Taxonomy" id="419475"/>
    <lineage>
        <taxon>Bacteria</taxon>
        <taxon>Pseudomonadati</taxon>
        <taxon>Pseudomonadota</taxon>
        <taxon>Alphaproteobacteria</taxon>
        <taxon>Hyphomicrobiales</taxon>
        <taxon>Brucellaceae</taxon>
        <taxon>Brucella/Ochrobactrum group</taxon>
        <taxon>Brucella</taxon>
    </lineage>
</organism>
<dbReference type="Pfam" id="PF07883">
    <property type="entry name" value="Cupin_2"/>
    <property type="match status" value="1"/>
</dbReference>
<dbReference type="GO" id="GO:0003677">
    <property type="term" value="F:DNA binding"/>
    <property type="evidence" value="ECO:0007669"/>
    <property type="project" value="UniProtKB-KW"/>
</dbReference>
<dbReference type="SMART" id="SM00530">
    <property type="entry name" value="HTH_XRE"/>
    <property type="match status" value="1"/>
</dbReference>
<dbReference type="Gene3D" id="1.10.260.40">
    <property type="entry name" value="lambda repressor-like DNA-binding domains"/>
    <property type="match status" value="1"/>
</dbReference>
<dbReference type="InterPro" id="IPR013096">
    <property type="entry name" value="Cupin_2"/>
</dbReference>
<dbReference type="InterPro" id="IPR050807">
    <property type="entry name" value="TransReg_Diox_bact_type"/>
</dbReference>
<dbReference type="Proteomes" id="UP000526233">
    <property type="component" value="Unassembled WGS sequence"/>
</dbReference>
<dbReference type="KEGG" id="ops:A8A54_12970"/>
<evidence type="ECO:0000259" key="2">
    <source>
        <dbReference type="PROSITE" id="PS50943"/>
    </source>
</evidence>
<feature type="domain" description="HTH cro/C1-type" evidence="2">
    <location>
        <begin position="12"/>
        <end position="66"/>
    </location>
</feature>
<evidence type="ECO:0000313" key="3">
    <source>
        <dbReference type="EMBL" id="NNV19368.1"/>
    </source>
</evidence>
<dbReference type="CDD" id="cd00093">
    <property type="entry name" value="HTH_XRE"/>
    <property type="match status" value="1"/>
</dbReference>
<dbReference type="PANTHER" id="PTHR46797:SF20">
    <property type="entry name" value="BLR4304 PROTEIN"/>
    <property type="match status" value="1"/>
</dbReference>
<dbReference type="Pfam" id="PF01381">
    <property type="entry name" value="HTH_3"/>
    <property type="match status" value="1"/>
</dbReference>
<dbReference type="EMBL" id="PKQI01000001">
    <property type="protein sequence ID" value="NNV19368.1"/>
    <property type="molecule type" value="Genomic_DNA"/>
</dbReference>
<accession>A0A1A9FQD2</accession>
<reference evidence="3 6" key="2">
    <citation type="submission" date="2018-11" db="EMBL/GenBank/DDBJ databases">
        <title>Genome sequencing and analysis.</title>
        <authorList>
            <person name="Huang Y.-T."/>
        </authorList>
    </citation>
    <scope>NUCLEOTIDE SEQUENCE [LARGE SCALE GENOMIC DNA]</scope>
    <source>
        <strain evidence="3 6">SHIN</strain>
    </source>
</reference>
<evidence type="ECO:0000256" key="1">
    <source>
        <dbReference type="ARBA" id="ARBA00023125"/>
    </source>
</evidence>
<dbReference type="SUPFAM" id="SSF47413">
    <property type="entry name" value="lambda repressor-like DNA-binding domains"/>
    <property type="match status" value="1"/>
</dbReference>
<dbReference type="Proteomes" id="UP000216188">
    <property type="component" value="Unassembled WGS sequence"/>
</dbReference>
<dbReference type="PROSITE" id="PS50943">
    <property type="entry name" value="HTH_CROC1"/>
    <property type="match status" value="1"/>
</dbReference>
<dbReference type="InterPro" id="IPR001387">
    <property type="entry name" value="Cro/C1-type_HTH"/>
</dbReference>
<protein>
    <submittedName>
        <fullName evidence="4">Helix-turn-helix domain protein</fullName>
    </submittedName>
    <submittedName>
        <fullName evidence="3">XRE family transcriptional regulator</fullName>
    </submittedName>
</protein>
<dbReference type="OrthoDB" id="9814751at2"/>
<dbReference type="EMBL" id="NNRM01000053">
    <property type="protein sequence ID" value="OYR20479.1"/>
    <property type="molecule type" value="Genomic_DNA"/>
</dbReference>
<dbReference type="GO" id="GO:0003700">
    <property type="term" value="F:DNA-binding transcription factor activity"/>
    <property type="evidence" value="ECO:0007669"/>
    <property type="project" value="TreeGrafter"/>
</dbReference>
<name>A0A1A9FQD2_9HYPH</name>